<feature type="region of interest" description="Disordered" evidence="1">
    <location>
        <begin position="56"/>
        <end position="85"/>
    </location>
</feature>
<keyword evidence="5" id="KW-1185">Reference proteome</keyword>
<dbReference type="InterPro" id="IPR045597">
    <property type="entry name" value="DUF6458"/>
</dbReference>
<comment type="caution">
    <text evidence="4">The sequence shown here is derived from an EMBL/GenBank/DDBJ whole genome shotgun (WGS) entry which is preliminary data.</text>
</comment>
<keyword evidence="2" id="KW-1133">Transmembrane helix</keyword>
<feature type="domain" description="DUF6458" evidence="3">
    <location>
        <begin position="1"/>
        <end position="72"/>
    </location>
</feature>
<evidence type="ECO:0000259" key="3">
    <source>
        <dbReference type="Pfam" id="PF20059"/>
    </source>
</evidence>
<feature type="transmembrane region" description="Helical" evidence="2">
    <location>
        <begin position="29"/>
        <end position="50"/>
    </location>
</feature>
<name>A0A941DAM2_9MICO</name>
<proteinExistence type="predicted"/>
<dbReference type="RefSeq" id="WP_211603639.1">
    <property type="nucleotide sequence ID" value="NZ_JAGSNF010000019.1"/>
</dbReference>
<reference evidence="4" key="1">
    <citation type="submission" date="2021-04" db="EMBL/GenBank/DDBJ databases">
        <title>Phycicoccus avicenniae sp. nov., a novel endophytic actinomycetes isolated from branch of Avicennia mariana.</title>
        <authorList>
            <person name="Tuo L."/>
        </authorList>
    </citation>
    <scope>NUCLEOTIDE SEQUENCE</scope>
    <source>
        <strain evidence="4">BSK3Z-2</strain>
    </source>
</reference>
<dbReference type="Proteomes" id="UP000677016">
    <property type="component" value="Unassembled WGS sequence"/>
</dbReference>
<gene>
    <name evidence="4" type="ORF">KC207_12890</name>
</gene>
<feature type="compositionally biased region" description="Basic and acidic residues" evidence="1">
    <location>
        <begin position="76"/>
        <end position="85"/>
    </location>
</feature>
<evidence type="ECO:0000256" key="2">
    <source>
        <dbReference type="SAM" id="Phobius"/>
    </source>
</evidence>
<evidence type="ECO:0000313" key="4">
    <source>
        <dbReference type="EMBL" id="MBR7744183.1"/>
    </source>
</evidence>
<sequence>MYIGLGIFLLVLGAILVFAVGSTTVAGINLYVIGIILLIGGVLAIVLSFVQQASSRRAGRVTTTRESHVDPATGTRVDRTDIENH</sequence>
<protein>
    <recommendedName>
        <fullName evidence="3">DUF6458 domain-containing protein</fullName>
    </recommendedName>
</protein>
<organism evidence="4 5">
    <name type="scientific">Phycicoccus avicenniae</name>
    <dbReference type="NCBI Taxonomy" id="2828860"/>
    <lineage>
        <taxon>Bacteria</taxon>
        <taxon>Bacillati</taxon>
        <taxon>Actinomycetota</taxon>
        <taxon>Actinomycetes</taxon>
        <taxon>Micrococcales</taxon>
        <taxon>Intrasporangiaceae</taxon>
        <taxon>Phycicoccus</taxon>
    </lineage>
</organism>
<keyword evidence="2" id="KW-0812">Transmembrane</keyword>
<dbReference type="Pfam" id="PF20059">
    <property type="entry name" value="DUF6458"/>
    <property type="match status" value="1"/>
</dbReference>
<accession>A0A941DAM2</accession>
<evidence type="ECO:0000256" key="1">
    <source>
        <dbReference type="SAM" id="MobiDB-lite"/>
    </source>
</evidence>
<evidence type="ECO:0000313" key="5">
    <source>
        <dbReference type="Proteomes" id="UP000677016"/>
    </source>
</evidence>
<keyword evidence="2" id="KW-0472">Membrane</keyword>
<dbReference type="AlphaFoldDB" id="A0A941DAM2"/>
<dbReference type="EMBL" id="JAGSNF010000019">
    <property type="protein sequence ID" value="MBR7744183.1"/>
    <property type="molecule type" value="Genomic_DNA"/>
</dbReference>